<dbReference type="GO" id="GO:0006636">
    <property type="term" value="P:unsaturated fatty acid biosynthetic process"/>
    <property type="evidence" value="ECO:0007669"/>
    <property type="project" value="TreeGrafter"/>
</dbReference>
<keyword evidence="8 13" id="KW-0560">Oxidoreductase</keyword>
<keyword evidence="4 13" id="KW-0812">Transmembrane</keyword>
<evidence type="ECO:0000256" key="3">
    <source>
        <dbReference type="ARBA" id="ARBA00022516"/>
    </source>
</evidence>
<organism evidence="14 15">
    <name type="scientific">Dinothrombium tinctorium</name>
    <dbReference type="NCBI Taxonomy" id="1965070"/>
    <lineage>
        <taxon>Eukaryota</taxon>
        <taxon>Metazoa</taxon>
        <taxon>Ecdysozoa</taxon>
        <taxon>Arthropoda</taxon>
        <taxon>Chelicerata</taxon>
        <taxon>Arachnida</taxon>
        <taxon>Acari</taxon>
        <taxon>Acariformes</taxon>
        <taxon>Trombidiformes</taxon>
        <taxon>Prostigmata</taxon>
        <taxon>Anystina</taxon>
        <taxon>Parasitengona</taxon>
        <taxon>Trombidioidea</taxon>
        <taxon>Trombidiidae</taxon>
        <taxon>Dinothrombium</taxon>
    </lineage>
</organism>
<keyword evidence="5" id="KW-0479">Metal-binding</keyword>
<comment type="similarity">
    <text evidence="2 13">Belongs to the fatty acid desaturase type 1 family.</text>
</comment>
<dbReference type="CDD" id="cd03505">
    <property type="entry name" value="Delta9-FADS-like"/>
    <property type="match status" value="1"/>
</dbReference>
<evidence type="ECO:0000256" key="4">
    <source>
        <dbReference type="ARBA" id="ARBA00022692"/>
    </source>
</evidence>
<evidence type="ECO:0000256" key="9">
    <source>
        <dbReference type="ARBA" id="ARBA00023004"/>
    </source>
</evidence>
<dbReference type="EMBL" id="NCKU01000027">
    <property type="protein sequence ID" value="RWS17863.1"/>
    <property type="molecule type" value="Genomic_DNA"/>
</dbReference>
<evidence type="ECO:0000313" key="15">
    <source>
        <dbReference type="Proteomes" id="UP000285301"/>
    </source>
</evidence>
<dbReference type="Proteomes" id="UP000285301">
    <property type="component" value="Unassembled WGS sequence"/>
</dbReference>
<keyword evidence="3 13" id="KW-0444">Lipid biosynthesis</keyword>
<evidence type="ECO:0000256" key="5">
    <source>
        <dbReference type="ARBA" id="ARBA00022723"/>
    </source>
</evidence>
<name>A0A443RRG2_9ACAR</name>
<dbReference type="GO" id="GO:0004768">
    <property type="term" value="F:stearoyl-CoA 9-desaturase activity"/>
    <property type="evidence" value="ECO:0007669"/>
    <property type="project" value="TreeGrafter"/>
</dbReference>
<comment type="subcellular location">
    <subcellularLocation>
        <location evidence="1">Membrane</location>
        <topology evidence="1">Multi-pass membrane protein</topology>
    </subcellularLocation>
</comment>
<dbReference type="AlphaFoldDB" id="A0A443RRG2"/>
<proteinExistence type="inferred from homology"/>
<keyword evidence="9" id="KW-0408">Iron</keyword>
<accession>A0A443RRG2</accession>
<evidence type="ECO:0000256" key="8">
    <source>
        <dbReference type="ARBA" id="ARBA00023002"/>
    </source>
</evidence>
<evidence type="ECO:0000256" key="12">
    <source>
        <dbReference type="ARBA" id="ARBA00023160"/>
    </source>
</evidence>
<dbReference type="GO" id="GO:0005506">
    <property type="term" value="F:iron ion binding"/>
    <property type="evidence" value="ECO:0007669"/>
    <property type="project" value="TreeGrafter"/>
</dbReference>
<evidence type="ECO:0000256" key="7">
    <source>
        <dbReference type="ARBA" id="ARBA00022989"/>
    </source>
</evidence>
<evidence type="ECO:0000313" key="14">
    <source>
        <dbReference type="EMBL" id="RWS17863.1"/>
    </source>
</evidence>
<dbReference type="PANTHER" id="PTHR11351:SF31">
    <property type="entry name" value="DESATURASE 1, ISOFORM A-RELATED"/>
    <property type="match status" value="1"/>
</dbReference>
<keyword evidence="11" id="KW-0472">Membrane</keyword>
<keyword evidence="7" id="KW-1133">Transmembrane helix</keyword>
<dbReference type="InterPro" id="IPR015876">
    <property type="entry name" value="Acyl-CoA_DS"/>
</dbReference>
<reference evidence="14 15" key="1">
    <citation type="journal article" date="2018" name="Gigascience">
        <title>Genomes of trombidid mites reveal novel predicted allergens and laterally-transferred genes associated with secondary metabolism.</title>
        <authorList>
            <person name="Dong X."/>
            <person name="Chaisiri K."/>
            <person name="Xia D."/>
            <person name="Armstrong S.D."/>
            <person name="Fang Y."/>
            <person name="Donnelly M.J."/>
            <person name="Kadowaki T."/>
            <person name="McGarry J.W."/>
            <person name="Darby A.C."/>
            <person name="Makepeace B.L."/>
        </authorList>
    </citation>
    <scope>NUCLEOTIDE SEQUENCE [LARGE SCALE GENOMIC DNA]</scope>
    <source>
        <strain evidence="14">UoL-WK</strain>
    </source>
</reference>
<evidence type="ECO:0000256" key="10">
    <source>
        <dbReference type="ARBA" id="ARBA00023098"/>
    </source>
</evidence>
<dbReference type="STRING" id="1965070.A0A443RRG2"/>
<evidence type="ECO:0000256" key="6">
    <source>
        <dbReference type="ARBA" id="ARBA00022832"/>
    </source>
</evidence>
<keyword evidence="10" id="KW-0443">Lipid metabolism</keyword>
<comment type="domain">
    <text evidence="13">The histidine box domains are involved in binding the catalytic metal ions.</text>
</comment>
<gene>
    <name evidence="14" type="ORF">B4U79_08056</name>
</gene>
<dbReference type="PANTHER" id="PTHR11351">
    <property type="entry name" value="ACYL-COA DESATURASE"/>
    <property type="match status" value="1"/>
</dbReference>
<evidence type="ECO:0000256" key="13">
    <source>
        <dbReference type="RuleBase" id="RU000581"/>
    </source>
</evidence>
<keyword evidence="12 13" id="KW-0275">Fatty acid biosynthesis</keyword>
<protein>
    <submittedName>
        <fullName evidence="14">Stearoyl-CoA desaturase 5-like protein</fullName>
    </submittedName>
</protein>
<dbReference type="GO" id="GO:0005789">
    <property type="term" value="C:endoplasmic reticulum membrane"/>
    <property type="evidence" value="ECO:0007669"/>
    <property type="project" value="TreeGrafter"/>
</dbReference>
<evidence type="ECO:0000256" key="1">
    <source>
        <dbReference type="ARBA" id="ARBA00004141"/>
    </source>
</evidence>
<comment type="caution">
    <text evidence="14">The sequence shown here is derived from an EMBL/GenBank/DDBJ whole genome shotgun (WGS) entry which is preliminary data.</text>
</comment>
<dbReference type="PRINTS" id="PR00075">
    <property type="entry name" value="FACDDSATRASE"/>
</dbReference>
<evidence type="ECO:0000256" key="11">
    <source>
        <dbReference type="ARBA" id="ARBA00023136"/>
    </source>
</evidence>
<dbReference type="InterPro" id="IPR001522">
    <property type="entry name" value="FADS-1_CS"/>
</dbReference>
<dbReference type="OrthoDB" id="10260134at2759"/>
<keyword evidence="6" id="KW-0276">Fatty acid metabolism</keyword>
<dbReference type="PROSITE" id="PS00476">
    <property type="entry name" value="FATTY_ACID_DESATUR_1"/>
    <property type="match status" value="1"/>
</dbReference>
<sequence>MCCFILPSIIPYWFWNESLWNAFFVCAIFRLCFSLNVAFCVNSVSHIWGNKPYDKNILSTENKGVSFFAIGEGYHNYHHTFPWDYSTSELGWKINLTTLFIDVCAFFGLAYDRKTATKETIKMKKLKNCISETTKATT</sequence>
<keyword evidence="15" id="KW-1185">Reference proteome</keyword>
<comment type="cofactor">
    <cofactor evidence="13">
        <name>Fe(2+)</name>
        <dbReference type="ChEBI" id="CHEBI:29033"/>
    </cofactor>
</comment>
<evidence type="ECO:0000256" key="2">
    <source>
        <dbReference type="ARBA" id="ARBA00009295"/>
    </source>
</evidence>